<organism evidence="6 7">
    <name type="scientific">Acetivibrio ethanolgignens</name>
    <dbReference type="NCBI Taxonomy" id="290052"/>
    <lineage>
        <taxon>Bacteria</taxon>
        <taxon>Bacillati</taxon>
        <taxon>Bacillota</taxon>
        <taxon>Clostridia</taxon>
        <taxon>Eubacteriales</taxon>
        <taxon>Oscillospiraceae</taxon>
        <taxon>Acetivibrio</taxon>
    </lineage>
</organism>
<dbReference type="OrthoDB" id="9811338at2"/>
<dbReference type="InterPro" id="IPR027417">
    <property type="entry name" value="P-loop_NTPase"/>
</dbReference>
<dbReference type="Pfam" id="PF18128">
    <property type="entry name" value="HydF_dimer"/>
    <property type="match status" value="1"/>
</dbReference>
<dbReference type="InterPro" id="IPR041606">
    <property type="entry name" value="HydF_dimer"/>
</dbReference>
<accession>A0A0V8QJJ0</accession>
<dbReference type="AlphaFoldDB" id="A0A0V8QJJ0"/>
<feature type="domain" description="G" evidence="3">
    <location>
        <begin position="13"/>
        <end position="132"/>
    </location>
</feature>
<feature type="domain" description="Hydrogen maturase F tetramerization" evidence="5">
    <location>
        <begin position="289"/>
        <end position="404"/>
    </location>
</feature>
<keyword evidence="2" id="KW-0342">GTP-binding</keyword>
<evidence type="ECO:0000259" key="3">
    <source>
        <dbReference type="Pfam" id="PF01926"/>
    </source>
</evidence>
<dbReference type="Proteomes" id="UP000054874">
    <property type="component" value="Unassembled WGS sequence"/>
</dbReference>
<evidence type="ECO:0000259" key="5">
    <source>
        <dbReference type="Pfam" id="PF18133"/>
    </source>
</evidence>
<keyword evidence="1" id="KW-0547">Nucleotide-binding</keyword>
<dbReference type="NCBIfam" id="TIGR03918">
    <property type="entry name" value="GTP_HydF"/>
    <property type="match status" value="1"/>
</dbReference>
<dbReference type="Pfam" id="PF18133">
    <property type="entry name" value="HydF_tetramer"/>
    <property type="match status" value="1"/>
</dbReference>
<dbReference type="GO" id="GO:0002098">
    <property type="term" value="P:tRNA wobble uridine modification"/>
    <property type="evidence" value="ECO:0007669"/>
    <property type="project" value="TreeGrafter"/>
</dbReference>
<dbReference type="STRING" id="290052.ASU35_00690"/>
<dbReference type="PANTHER" id="PTHR42714:SF6">
    <property type="entry name" value="TRANSLATION INITIATION FACTOR IF-2"/>
    <property type="match status" value="1"/>
</dbReference>
<name>A0A0V8QJJ0_9FIRM</name>
<dbReference type="Pfam" id="PF01926">
    <property type="entry name" value="MMR_HSR1"/>
    <property type="match status" value="1"/>
</dbReference>
<evidence type="ECO:0000256" key="1">
    <source>
        <dbReference type="ARBA" id="ARBA00022741"/>
    </source>
</evidence>
<dbReference type="GO" id="GO:0005525">
    <property type="term" value="F:GTP binding"/>
    <property type="evidence" value="ECO:0007669"/>
    <property type="project" value="UniProtKB-KW"/>
</dbReference>
<keyword evidence="7" id="KW-1185">Reference proteome</keyword>
<evidence type="ECO:0000313" key="7">
    <source>
        <dbReference type="Proteomes" id="UP000054874"/>
    </source>
</evidence>
<dbReference type="EMBL" id="LNAM01000001">
    <property type="protein sequence ID" value="KSV60720.1"/>
    <property type="molecule type" value="Genomic_DNA"/>
</dbReference>
<dbReference type="PANTHER" id="PTHR42714">
    <property type="entry name" value="TRNA MODIFICATION GTPASE GTPBP3"/>
    <property type="match status" value="1"/>
</dbReference>
<dbReference type="GO" id="GO:0005737">
    <property type="term" value="C:cytoplasm"/>
    <property type="evidence" value="ECO:0007669"/>
    <property type="project" value="TreeGrafter"/>
</dbReference>
<dbReference type="RefSeq" id="WP_058351199.1">
    <property type="nucleotide sequence ID" value="NZ_CABMMD010000001.1"/>
</dbReference>
<reference evidence="6 7" key="1">
    <citation type="submission" date="2015-11" db="EMBL/GenBank/DDBJ databases">
        <title>Butyribacter intestini gen. nov., sp. nov., a butyric acid-producing bacterium of the family Lachnospiraceae isolated from the human faeces.</title>
        <authorList>
            <person name="Zou Y."/>
            <person name="Xue W."/>
            <person name="Luo G."/>
            <person name="Lv M."/>
        </authorList>
    </citation>
    <scope>NUCLEOTIDE SEQUENCE [LARGE SCALE GENOMIC DNA]</scope>
    <source>
        <strain evidence="6 7">ACET-33324</strain>
    </source>
</reference>
<comment type="caution">
    <text evidence="6">The sequence shown here is derived from an EMBL/GenBank/DDBJ whole genome shotgun (WGS) entry which is preliminary data.</text>
</comment>
<dbReference type="InterPro" id="IPR005225">
    <property type="entry name" value="Small_GTP-bd"/>
</dbReference>
<dbReference type="InterPro" id="IPR040644">
    <property type="entry name" value="HydF_tetramer"/>
</dbReference>
<evidence type="ECO:0000259" key="4">
    <source>
        <dbReference type="Pfam" id="PF18128"/>
    </source>
</evidence>
<dbReference type="Gene3D" id="3.40.50.11410">
    <property type="match status" value="1"/>
</dbReference>
<sequence>MGLNDTPKGERLHIAFFGKRNAGKSSLVNALTGQELSIVSDIKGTTTDPVYKAMELLPLGPVMMVDTPGLDDEGELGKERVKRAKSVLNKTDIALVVVDSKEFLEKDDLSFEKEILSLIEEKKLPGIFVWNKVDEVSERELEGRFLELPTAVSEGSLVSAKDGTGIHELKERLGRLKPELEEKQPLVADLLSPMDLVVLVVPIDESAPKGRLILPQQQVIRDALEASAITVVTKETELKETLSSLGKKPRLVITDSQAFSVVDRDTPEDILLTSFSILFARYKGELRSLIRGAKAIESLKDGDVILMAEGCTHHRQCNDIGTVKIPNWLKKYTGKELRFETSSGTGFPEKLDKYALIIHCGGCMLHEREMKYRIREAEDLGVPMVNYGVAIAYMKGILKRSLEPFKEELEEFLYV</sequence>
<dbReference type="NCBIfam" id="TIGR00231">
    <property type="entry name" value="small_GTP"/>
    <property type="match status" value="1"/>
</dbReference>
<dbReference type="Gene3D" id="3.40.50.11420">
    <property type="match status" value="1"/>
</dbReference>
<proteinExistence type="predicted"/>
<dbReference type="CDD" id="cd00880">
    <property type="entry name" value="Era_like"/>
    <property type="match status" value="1"/>
</dbReference>
<protein>
    <submittedName>
        <fullName evidence="6">[FeFe] hydrogenase H-cluster maturation GTPase HydF</fullName>
    </submittedName>
</protein>
<dbReference type="Gene3D" id="3.40.50.300">
    <property type="entry name" value="P-loop containing nucleotide triphosphate hydrolases"/>
    <property type="match status" value="1"/>
</dbReference>
<gene>
    <name evidence="6" type="ORF">ASU35_00690</name>
</gene>
<dbReference type="SUPFAM" id="SSF52540">
    <property type="entry name" value="P-loop containing nucleoside triphosphate hydrolases"/>
    <property type="match status" value="1"/>
</dbReference>
<feature type="domain" description="Hydrogen maturase F dimerization" evidence="4">
    <location>
        <begin position="186"/>
        <end position="284"/>
    </location>
</feature>
<dbReference type="InterPro" id="IPR023873">
    <property type="entry name" value="FeFe-hyd_GTPase_HydF"/>
</dbReference>
<evidence type="ECO:0000256" key="2">
    <source>
        <dbReference type="ARBA" id="ARBA00023134"/>
    </source>
</evidence>
<dbReference type="GO" id="GO:0030488">
    <property type="term" value="P:tRNA methylation"/>
    <property type="evidence" value="ECO:0007669"/>
    <property type="project" value="TreeGrafter"/>
</dbReference>
<dbReference type="InterPro" id="IPR006073">
    <property type="entry name" value="GTP-bd"/>
</dbReference>
<evidence type="ECO:0000313" key="6">
    <source>
        <dbReference type="EMBL" id="KSV60720.1"/>
    </source>
</evidence>